<name>A0A978VZN8_ZIZJJ</name>
<evidence type="ECO:0000313" key="1">
    <source>
        <dbReference type="EMBL" id="KAH7545172.1"/>
    </source>
</evidence>
<accession>A0A978VZN8</accession>
<protein>
    <submittedName>
        <fullName evidence="1">Uncharacterized protein</fullName>
    </submittedName>
</protein>
<proteinExistence type="predicted"/>
<organism evidence="1 2">
    <name type="scientific">Ziziphus jujuba var. spinosa</name>
    <dbReference type="NCBI Taxonomy" id="714518"/>
    <lineage>
        <taxon>Eukaryota</taxon>
        <taxon>Viridiplantae</taxon>
        <taxon>Streptophyta</taxon>
        <taxon>Embryophyta</taxon>
        <taxon>Tracheophyta</taxon>
        <taxon>Spermatophyta</taxon>
        <taxon>Magnoliopsida</taxon>
        <taxon>eudicotyledons</taxon>
        <taxon>Gunneridae</taxon>
        <taxon>Pentapetalae</taxon>
        <taxon>rosids</taxon>
        <taxon>fabids</taxon>
        <taxon>Rosales</taxon>
        <taxon>Rhamnaceae</taxon>
        <taxon>Paliureae</taxon>
        <taxon>Ziziphus</taxon>
    </lineage>
</organism>
<dbReference type="AlphaFoldDB" id="A0A978VZN8"/>
<dbReference type="PANTHER" id="PTHR34569">
    <property type="entry name" value="EXPRESSED PROTEIN"/>
    <property type="match status" value="1"/>
</dbReference>
<comment type="caution">
    <text evidence="1">The sequence shown here is derived from an EMBL/GenBank/DDBJ whole genome shotgun (WGS) entry which is preliminary data.</text>
</comment>
<gene>
    <name evidence="1" type="ORF">FEM48_Zijuj01G0065500</name>
</gene>
<dbReference type="Proteomes" id="UP000813462">
    <property type="component" value="Unassembled WGS sequence"/>
</dbReference>
<reference evidence="1" key="1">
    <citation type="journal article" date="2021" name="Front. Plant Sci.">
        <title>Chromosome-Scale Genome Assembly for Chinese Sour Jujube and Insights Into Its Genome Evolution and Domestication Signature.</title>
        <authorList>
            <person name="Shen L.-Y."/>
            <person name="Luo H."/>
            <person name="Wang X.-L."/>
            <person name="Wang X.-M."/>
            <person name="Qiu X.-J."/>
            <person name="Liu H."/>
            <person name="Zhou S.-S."/>
            <person name="Jia K.-H."/>
            <person name="Nie S."/>
            <person name="Bao Y.-T."/>
            <person name="Zhang R.-G."/>
            <person name="Yun Q.-Z."/>
            <person name="Chai Y.-H."/>
            <person name="Lu J.-Y."/>
            <person name="Li Y."/>
            <person name="Zhao S.-W."/>
            <person name="Mao J.-F."/>
            <person name="Jia S.-G."/>
            <person name="Mao Y.-M."/>
        </authorList>
    </citation>
    <scope>NUCLEOTIDE SEQUENCE</scope>
    <source>
        <strain evidence="1">AT0</strain>
        <tissue evidence="1">Leaf</tissue>
    </source>
</reference>
<dbReference type="PANTHER" id="PTHR34569:SF17">
    <property type="entry name" value="UBIQUITIN-PROTEIN LIGASE ARKADIA-A, PUTATIVE-RELATED"/>
    <property type="match status" value="1"/>
</dbReference>
<sequence length="184" mass="21145">MEIEIDRLSKFSSFRLRSRNSSIATTVTDSDIDDDHRYTSLKDIMMNSPTHGASNAEVLNEFSSPNISIRNQLVKHAASAYLQSTAILVSRNQNCFVAFWGNIENKGVFRSYWNFYIRNPLRACFRPILRFFASMRKISKRFIQNGFNIFKAGNREMFMNHALCEGSNLKIEIEILESRSVLAG</sequence>
<evidence type="ECO:0000313" key="2">
    <source>
        <dbReference type="Proteomes" id="UP000813462"/>
    </source>
</evidence>
<dbReference type="EMBL" id="JAEACU010000001">
    <property type="protein sequence ID" value="KAH7545172.1"/>
    <property type="molecule type" value="Genomic_DNA"/>
</dbReference>